<proteinExistence type="predicted"/>
<organism evidence="2">
    <name type="scientific">Aquifex aeolicus</name>
    <dbReference type="NCBI Taxonomy" id="63363"/>
    <lineage>
        <taxon>Bacteria</taxon>
        <taxon>Pseudomonadati</taxon>
        <taxon>Aquificota</taxon>
        <taxon>Aquificia</taxon>
        <taxon>Aquificales</taxon>
        <taxon>Aquificaceae</taxon>
        <taxon>Aquifex</taxon>
    </lineage>
</organism>
<accession>A0A7C5Q2I5</accession>
<evidence type="ECO:0000313" key="2">
    <source>
        <dbReference type="EMBL" id="HHJ64434.1"/>
    </source>
</evidence>
<dbReference type="Gene3D" id="2.30.30.40">
    <property type="entry name" value="SH3 Domains"/>
    <property type="match status" value="1"/>
</dbReference>
<dbReference type="InterPro" id="IPR036061">
    <property type="entry name" value="CheW-like_dom_sf"/>
</dbReference>
<evidence type="ECO:0000259" key="1">
    <source>
        <dbReference type="PROSITE" id="PS50851"/>
    </source>
</evidence>
<reference evidence="2" key="1">
    <citation type="journal article" date="2020" name="mSystems">
        <title>Genome- and Community-Level Interaction Insights into Carbon Utilization and Element Cycling Functions of Hydrothermarchaeota in Hydrothermal Sediment.</title>
        <authorList>
            <person name="Zhou Z."/>
            <person name="Liu Y."/>
            <person name="Xu W."/>
            <person name="Pan J."/>
            <person name="Luo Z.H."/>
            <person name="Li M."/>
        </authorList>
    </citation>
    <scope>NUCLEOTIDE SEQUENCE [LARGE SCALE GENOMIC DNA]</scope>
    <source>
        <strain evidence="2">HyVt-501</strain>
    </source>
</reference>
<gene>
    <name evidence="2" type="ORF">ENJ61_05945</name>
</gene>
<name>A0A7C5Q2I5_AQUAO</name>
<sequence length="157" mass="17260">MADIVPVGEAKPEKALTEVEEFLGISIERELIGISLKKILTISKVLDIVKVPYTPGFIVGVINLRGEIIPILSLKQMLGLSETQEPTRIVVLDSIHGKAGVLVDSIVGVIRVPQEKFEPNPLIGRYSIYVSHVAQTEYGLMEILDADRLMDSVVKKD</sequence>
<dbReference type="InterPro" id="IPR002545">
    <property type="entry name" value="CheW-lke_dom"/>
</dbReference>
<protein>
    <submittedName>
        <fullName evidence="2">Chemotaxis protein CheW</fullName>
    </submittedName>
</protein>
<dbReference type="GO" id="GO:0005829">
    <property type="term" value="C:cytosol"/>
    <property type="evidence" value="ECO:0007669"/>
    <property type="project" value="TreeGrafter"/>
</dbReference>
<dbReference type="Proteomes" id="UP000885792">
    <property type="component" value="Unassembled WGS sequence"/>
</dbReference>
<feature type="domain" description="CheW-like" evidence="1">
    <location>
        <begin position="19"/>
        <end position="155"/>
    </location>
</feature>
<dbReference type="SUPFAM" id="SSF50341">
    <property type="entry name" value="CheW-like"/>
    <property type="match status" value="1"/>
</dbReference>
<dbReference type="AlphaFoldDB" id="A0A7C5Q2I5"/>
<dbReference type="Pfam" id="PF01584">
    <property type="entry name" value="CheW"/>
    <property type="match status" value="1"/>
</dbReference>
<dbReference type="GO" id="GO:0006935">
    <property type="term" value="P:chemotaxis"/>
    <property type="evidence" value="ECO:0007669"/>
    <property type="project" value="InterPro"/>
</dbReference>
<dbReference type="PANTHER" id="PTHR22617">
    <property type="entry name" value="CHEMOTAXIS SENSOR HISTIDINE KINASE-RELATED"/>
    <property type="match status" value="1"/>
</dbReference>
<dbReference type="GO" id="GO:0007165">
    <property type="term" value="P:signal transduction"/>
    <property type="evidence" value="ECO:0007669"/>
    <property type="project" value="InterPro"/>
</dbReference>
<dbReference type="PROSITE" id="PS50851">
    <property type="entry name" value="CHEW"/>
    <property type="match status" value="1"/>
</dbReference>
<dbReference type="InterPro" id="IPR039315">
    <property type="entry name" value="CheW"/>
</dbReference>
<dbReference type="Gene3D" id="2.40.50.180">
    <property type="entry name" value="CheA-289, Domain 4"/>
    <property type="match status" value="1"/>
</dbReference>
<dbReference type="EMBL" id="DRNB01000210">
    <property type="protein sequence ID" value="HHJ64434.1"/>
    <property type="molecule type" value="Genomic_DNA"/>
</dbReference>
<dbReference type="PANTHER" id="PTHR22617:SF23">
    <property type="entry name" value="CHEMOTAXIS PROTEIN CHEW"/>
    <property type="match status" value="1"/>
</dbReference>
<dbReference type="SMART" id="SM00260">
    <property type="entry name" value="CheW"/>
    <property type="match status" value="1"/>
</dbReference>
<comment type="caution">
    <text evidence="2">The sequence shown here is derived from an EMBL/GenBank/DDBJ whole genome shotgun (WGS) entry which is preliminary data.</text>
</comment>